<dbReference type="EMBL" id="JACHMF010000001">
    <property type="protein sequence ID" value="MBB4691571.1"/>
    <property type="molecule type" value="Genomic_DNA"/>
</dbReference>
<gene>
    <name evidence="1" type="ORF">BKA14_001719</name>
</gene>
<name>A0A7W7G2D8_9ACTN</name>
<dbReference type="AlphaFoldDB" id="A0A7W7G2D8"/>
<dbReference type="RefSeq" id="WP_184950371.1">
    <property type="nucleotide sequence ID" value="NZ_BOMC01000005.1"/>
</dbReference>
<evidence type="ECO:0000313" key="2">
    <source>
        <dbReference type="Proteomes" id="UP000542742"/>
    </source>
</evidence>
<proteinExistence type="predicted"/>
<dbReference type="Proteomes" id="UP000542742">
    <property type="component" value="Unassembled WGS sequence"/>
</dbReference>
<protein>
    <submittedName>
        <fullName evidence="1">Uncharacterized protein</fullName>
    </submittedName>
</protein>
<keyword evidence="2" id="KW-1185">Reference proteome</keyword>
<organism evidence="1 2">
    <name type="scientific">Paractinoplanes abujensis</name>
    <dbReference type="NCBI Taxonomy" id="882441"/>
    <lineage>
        <taxon>Bacteria</taxon>
        <taxon>Bacillati</taxon>
        <taxon>Actinomycetota</taxon>
        <taxon>Actinomycetes</taxon>
        <taxon>Micromonosporales</taxon>
        <taxon>Micromonosporaceae</taxon>
        <taxon>Paractinoplanes</taxon>
    </lineage>
</organism>
<evidence type="ECO:0000313" key="1">
    <source>
        <dbReference type="EMBL" id="MBB4691571.1"/>
    </source>
</evidence>
<accession>A0A7W7G2D8</accession>
<reference evidence="1 2" key="1">
    <citation type="submission" date="2020-08" db="EMBL/GenBank/DDBJ databases">
        <title>Sequencing the genomes of 1000 actinobacteria strains.</title>
        <authorList>
            <person name="Klenk H.-P."/>
        </authorList>
    </citation>
    <scope>NUCLEOTIDE SEQUENCE [LARGE SCALE GENOMIC DNA]</scope>
    <source>
        <strain evidence="1 2">DSM 45518</strain>
    </source>
</reference>
<sequence length="177" mass="19258">MHGNQQDPNEGAVMDFPRLVRTVPGAPWLPAGSTAEVWAGEDLDIPRPAVIVRLLLTRAPGEIFCVPTPRGPDLPTTVLGTVHRWQAGVAGLCRVHLGSEVATRCVGYVRNIVPEPDETYRLPVPDANVLVFTPRTEPPEPDGTLGAWVGRDEAPALLGQRHWWPIACVALGWTGQW</sequence>
<comment type="caution">
    <text evidence="1">The sequence shown here is derived from an EMBL/GenBank/DDBJ whole genome shotgun (WGS) entry which is preliminary data.</text>
</comment>